<gene>
    <name evidence="1" type="ORF">FMM02_11055</name>
</gene>
<reference evidence="1 2" key="1">
    <citation type="submission" date="2019-07" db="EMBL/GenBank/DDBJ databases">
        <title>Sphingomonas AE3 Genome sequencing and assembly.</title>
        <authorList>
            <person name="Kim H."/>
        </authorList>
    </citation>
    <scope>NUCLEOTIDE SEQUENCE [LARGE SCALE GENOMIC DNA]</scope>
    <source>
        <strain evidence="1 2">AE3</strain>
    </source>
</reference>
<evidence type="ECO:0000313" key="2">
    <source>
        <dbReference type="Proteomes" id="UP000321857"/>
    </source>
</evidence>
<name>A0A516IU79_9SPHN</name>
<proteinExistence type="predicted"/>
<dbReference type="EMBL" id="CP041659">
    <property type="protein sequence ID" value="QDP20445.1"/>
    <property type="molecule type" value="Genomic_DNA"/>
</dbReference>
<accession>A0A516IU79</accession>
<dbReference type="RefSeq" id="WP_147494893.1">
    <property type="nucleotide sequence ID" value="NZ_CP041659.1"/>
</dbReference>
<evidence type="ECO:0000313" key="1">
    <source>
        <dbReference type="EMBL" id="QDP20445.1"/>
    </source>
</evidence>
<dbReference type="AlphaFoldDB" id="A0A516IU79"/>
<organism evidence="1 2">
    <name type="scientific">Sphingomonas xanthus</name>
    <dbReference type="NCBI Taxonomy" id="2594473"/>
    <lineage>
        <taxon>Bacteria</taxon>
        <taxon>Pseudomonadati</taxon>
        <taxon>Pseudomonadota</taxon>
        <taxon>Alphaproteobacteria</taxon>
        <taxon>Sphingomonadales</taxon>
        <taxon>Sphingomonadaceae</taxon>
        <taxon>Sphingomonas</taxon>
    </lineage>
</organism>
<protein>
    <submittedName>
        <fullName evidence="1">Uncharacterized protein</fullName>
    </submittedName>
</protein>
<dbReference type="OrthoDB" id="9017325at2"/>
<sequence length="195" mass="22020">MDWLYDNPLGGYPNFTFGVLEQSYRGYPNTPSEFALRKLRPVGGLDHAGSFDEKTFTAYRYGSVLPDDAPDNLDAAVPLIRAMDFSLCSSHPAALIYATLDFPDTRRLHHAWEESRAFAYHQLAQKRHLPVLVVEHRPGDAGSDNPVHCHLLIGARKLDGTGFRGFADDLLTDQGQRILYDEWIGFRSRWEALKA</sequence>
<keyword evidence="2" id="KW-1185">Reference proteome</keyword>
<dbReference type="KEGG" id="sxa:FMM02_11055"/>
<dbReference type="Proteomes" id="UP000321857">
    <property type="component" value="Chromosome"/>
</dbReference>